<dbReference type="EMBL" id="CADCTF010000081">
    <property type="protein sequence ID" value="CAA9236565.1"/>
    <property type="molecule type" value="Genomic_DNA"/>
</dbReference>
<feature type="domain" description="ABC transporter" evidence="8">
    <location>
        <begin position="24"/>
        <end position="275"/>
    </location>
</feature>
<dbReference type="PROSITE" id="PS50893">
    <property type="entry name" value="ABC_TRANSPORTER_2"/>
    <property type="match status" value="1"/>
</dbReference>
<organism evidence="9">
    <name type="scientific">uncultured Acidimicrobiales bacterium</name>
    <dbReference type="NCBI Taxonomy" id="310071"/>
    <lineage>
        <taxon>Bacteria</taxon>
        <taxon>Bacillati</taxon>
        <taxon>Actinomycetota</taxon>
        <taxon>Acidimicrobiia</taxon>
        <taxon>Acidimicrobiales</taxon>
        <taxon>environmental samples</taxon>
    </lineage>
</organism>
<dbReference type="Gene3D" id="3.40.50.300">
    <property type="entry name" value="P-loop containing nucleotide triphosphate hydrolases"/>
    <property type="match status" value="1"/>
</dbReference>
<evidence type="ECO:0000256" key="2">
    <source>
        <dbReference type="ARBA" id="ARBA00005417"/>
    </source>
</evidence>
<keyword evidence="6 9" id="KW-0067">ATP-binding</keyword>
<keyword evidence="7" id="KW-0472">Membrane</keyword>
<dbReference type="SUPFAM" id="SSF52540">
    <property type="entry name" value="P-loop containing nucleoside triphosphate hydrolases"/>
    <property type="match status" value="1"/>
</dbReference>
<keyword evidence="5" id="KW-0547">Nucleotide-binding</keyword>
<dbReference type="Pfam" id="PF00005">
    <property type="entry name" value="ABC_tran"/>
    <property type="match status" value="1"/>
</dbReference>
<evidence type="ECO:0000256" key="1">
    <source>
        <dbReference type="ARBA" id="ARBA00004202"/>
    </source>
</evidence>
<protein>
    <submittedName>
        <fullName evidence="9">Oligopeptide transport ATP-binding protein OppD</fullName>
    </submittedName>
</protein>
<name>A0A6J4HXZ2_9ACTN</name>
<evidence type="ECO:0000256" key="3">
    <source>
        <dbReference type="ARBA" id="ARBA00022448"/>
    </source>
</evidence>
<dbReference type="GO" id="GO:0005524">
    <property type="term" value="F:ATP binding"/>
    <property type="evidence" value="ECO:0007669"/>
    <property type="project" value="UniProtKB-KW"/>
</dbReference>
<dbReference type="CDD" id="cd03257">
    <property type="entry name" value="ABC_NikE_OppD_transporters"/>
    <property type="match status" value="1"/>
</dbReference>
<evidence type="ECO:0000256" key="5">
    <source>
        <dbReference type="ARBA" id="ARBA00022741"/>
    </source>
</evidence>
<dbReference type="SMART" id="SM00382">
    <property type="entry name" value="AAA"/>
    <property type="match status" value="1"/>
</dbReference>
<dbReference type="AlphaFoldDB" id="A0A6J4HXZ2"/>
<keyword evidence="3" id="KW-0813">Transport</keyword>
<dbReference type="PANTHER" id="PTHR43297:SF2">
    <property type="entry name" value="DIPEPTIDE TRANSPORT ATP-BINDING PROTEIN DPPD"/>
    <property type="match status" value="1"/>
</dbReference>
<dbReference type="InterPro" id="IPR003593">
    <property type="entry name" value="AAA+_ATPase"/>
</dbReference>
<evidence type="ECO:0000256" key="7">
    <source>
        <dbReference type="ARBA" id="ARBA00023136"/>
    </source>
</evidence>
<proteinExistence type="inferred from homology"/>
<keyword evidence="4" id="KW-1003">Cell membrane</keyword>
<comment type="similarity">
    <text evidence="2">Belongs to the ABC transporter superfamily.</text>
</comment>
<dbReference type="GO" id="GO:0015833">
    <property type="term" value="P:peptide transport"/>
    <property type="evidence" value="ECO:0007669"/>
    <property type="project" value="InterPro"/>
</dbReference>
<dbReference type="NCBIfam" id="TIGR01727">
    <property type="entry name" value="oligo_HPY"/>
    <property type="match status" value="1"/>
</dbReference>
<dbReference type="GO" id="GO:0016887">
    <property type="term" value="F:ATP hydrolysis activity"/>
    <property type="evidence" value="ECO:0007669"/>
    <property type="project" value="InterPro"/>
</dbReference>
<accession>A0A6J4HXZ2</accession>
<dbReference type="InterPro" id="IPR050388">
    <property type="entry name" value="ABC_Ni/Peptide_Import"/>
</dbReference>
<dbReference type="InterPro" id="IPR013563">
    <property type="entry name" value="Oligopep_ABC_C"/>
</dbReference>
<evidence type="ECO:0000256" key="6">
    <source>
        <dbReference type="ARBA" id="ARBA00022840"/>
    </source>
</evidence>
<dbReference type="Pfam" id="PF08352">
    <property type="entry name" value="oligo_HPY"/>
    <property type="match status" value="1"/>
</dbReference>
<comment type="subcellular location">
    <subcellularLocation>
        <location evidence="1">Cell membrane</location>
        <topology evidence="1">Peripheral membrane protein</topology>
    </subcellularLocation>
</comment>
<reference evidence="9" key="1">
    <citation type="submission" date="2020-02" db="EMBL/GenBank/DDBJ databases">
        <authorList>
            <person name="Meier V. D."/>
        </authorList>
    </citation>
    <scope>NUCLEOTIDE SEQUENCE</scope>
    <source>
        <strain evidence="9">AVDCRST_MAG50</strain>
    </source>
</reference>
<dbReference type="GO" id="GO:0005886">
    <property type="term" value="C:plasma membrane"/>
    <property type="evidence" value="ECO:0007669"/>
    <property type="project" value="UniProtKB-SubCell"/>
</dbReference>
<evidence type="ECO:0000313" key="9">
    <source>
        <dbReference type="EMBL" id="CAA9236565.1"/>
    </source>
</evidence>
<evidence type="ECO:0000256" key="4">
    <source>
        <dbReference type="ARBA" id="ARBA00022475"/>
    </source>
</evidence>
<evidence type="ECO:0000259" key="8">
    <source>
        <dbReference type="PROSITE" id="PS50893"/>
    </source>
</evidence>
<dbReference type="FunFam" id="3.40.50.300:FF:000016">
    <property type="entry name" value="Oligopeptide ABC transporter ATP-binding component"/>
    <property type="match status" value="1"/>
</dbReference>
<dbReference type="InterPro" id="IPR003439">
    <property type="entry name" value="ABC_transporter-like_ATP-bd"/>
</dbReference>
<dbReference type="PANTHER" id="PTHR43297">
    <property type="entry name" value="OLIGOPEPTIDE TRANSPORT ATP-BINDING PROTEIN APPD"/>
    <property type="match status" value="1"/>
</dbReference>
<sequence>MSPAVQTKDLPGFDAPTTWSGPLLEVIDLKTYFDTPRGIVKAVDGVSFTVEQGKTIGIVGESGSGKTVLSRSVMNLLPKRAAIPAGGQILFQGKDLRKVSNKEMREIWGKEIAMVFQDPMTSLNPVVKIGRQITESLRHHLDLNKREANETAVSLLRSVGLPAPERRLNEYPHQLSGGMRQRVTTAIALACGPRLLIADEPTTALDVTVQKQILDLLQTQQRDRHMGMMLITHDLGVVANRADDIVVMYAGQVVERAATKTLFKSMRHPYTEALLRSIPRIENRSHTLLEAIPGRPPDLANLPQGCRFAPRCRYAQDRCVTENPDLFLAEQPGHEYRCFFPVGTDAGKDALAHNSAVGHTATGTPVSIHGSAAEAELVV</sequence>
<gene>
    <name evidence="9" type="ORF">AVDCRST_MAG50-1431</name>
</gene>
<dbReference type="InterPro" id="IPR027417">
    <property type="entry name" value="P-loop_NTPase"/>
</dbReference>